<evidence type="ECO:0008006" key="3">
    <source>
        <dbReference type="Google" id="ProtNLM"/>
    </source>
</evidence>
<gene>
    <name evidence="1" type="ORF">GCM10011363_28280</name>
</gene>
<accession>A0ABQ1KY34</accession>
<protein>
    <recommendedName>
        <fullName evidence="3">Tetratricopeptide repeat protein</fullName>
    </recommendedName>
</protein>
<sequence>MDVASFVVAQPPAVSNATAPDDTPLPFSAHVSARPNVAAFGTTSQFILPYVEERDALLAALQAPDPRAEAALRLDYVQFLIAHMMVAEAQSILASLPLDEPNLDAVNRDRALGYAAILSRLAGQPPAAPVPPIWNDDPLWSLLLAAPQDAWEPGGADLRAALTALSRQSRRVATAVLPDLFDHALLRGDVDVAAEILAAAPAGTDLDGWDVLEFMRGRLALAQGGEEMAFDIFARVSEGHGEVAAYARLALADMALSRDDPTLLPQVRDLLRAGLSNWRGDDIALRLRVQLARVAEEIGDDATAIEVMAMIFREHPGTPEANLADERLGVLLDRVDDQLNSGEMPLDEALAMVRRLDPLMAGRGDWVSVRVRLAERFQDAGLMKAALAEHGDIAALPATTLKKADAQVLDEAVHRQAGLLLANGDPTGALAVLDRRLIPGSADLLIPAAGLRVAANGTGDFPAPFLAALDVGDPADITDPSVQIGLAKSAQQIGDVATALAAYDRSINIASLPERVDAARLAGEAKDKDRAGRYVELLSGERGQRQGALVTGLVAEEPIDGPLSVSTAESIIAGAQEAGTAITALLGQGD</sequence>
<dbReference type="EMBL" id="BMFC01000007">
    <property type="protein sequence ID" value="GGC09982.1"/>
    <property type="molecule type" value="Genomic_DNA"/>
</dbReference>
<dbReference type="RefSeq" id="WP_188482704.1">
    <property type="nucleotide sequence ID" value="NZ_BMFC01000007.1"/>
</dbReference>
<evidence type="ECO:0000313" key="1">
    <source>
        <dbReference type="EMBL" id="GGC09982.1"/>
    </source>
</evidence>
<reference evidence="2" key="1">
    <citation type="journal article" date="2019" name="Int. J. Syst. Evol. Microbiol.">
        <title>The Global Catalogue of Microorganisms (GCM) 10K type strain sequencing project: providing services to taxonomists for standard genome sequencing and annotation.</title>
        <authorList>
            <consortium name="The Broad Institute Genomics Platform"/>
            <consortium name="The Broad Institute Genome Sequencing Center for Infectious Disease"/>
            <person name="Wu L."/>
            <person name="Ma J."/>
        </authorList>
    </citation>
    <scope>NUCLEOTIDE SEQUENCE [LARGE SCALE GENOMIC DNA]</scope>
    <source>
        <strain evidence="2">CGMCC 1.12478</strain>
    </source>
</reference>
<keyword evidence="2" id="KW-1185">Reference proteome</keyword>
<name>A0ABQ1KY34_9RHOB</name>
<comment type="caution">
    <text evidence="1">The sequence shown here is derived from an EMBL/GenBank/DDBJ whole genome shotgun (WGS) entry which is preliminary data.</text>
</comment>
<organism evidence="1 2">
    <name type="scientific">Marivita lacus</name>
    <dbReference type="NCBI Taxonomy" id="1323742"/>
    <lineage>
        <taxon>Bacteria</taxon>
        <taxon>Pseudomonadati</taxon>
        <taxon>Pseudomonadota</taxon>
        <taxon>Alphaproteobacteria</taxon>
        <taxon>Rhodobacterales</taxon>
        <taxon>Roseobacteraceae</taxon>
        <taxon>Marivita</taxon>
    </lineage>
</organism>
<proteinExistence type="predicted"/>
<dbReference type="Proteomes" id="UP000645462">
    <property type="component" value="Unassembled WGS sequence"/>
</dbReference>
<evidence type="ECO:0000313" key="2">
    <source>
        <dbReference type="Proteomes" id="UP000645462"/>
    </source>
</evidence>